<dbReference type="AlphaFoldDB" id="A0A2A4X7K4"/>
<evidence type="ECO:0000313" key="3">
    <source>
        <dbReference type="EMBL" id="PCI78035.1"/>
    </source>
</evidence>
<gene>
    <name evidence="3" type="ORF">COB21_01705</name>
</gene>
<keyword evidence="2" id="KW-0812">Transmembrane</keyword>
<accession>A0A2A4X7K4</accession>
<proteinExistence type="predicted"/>
<name>A0A2A4X7K4_UNCAE</name>
<reference evidence="4" key="1">
    <citation type="submission" date="2017-08" db="EMBL/GenBank/DDBJ databases">
        <title>A dynamic microbial community with high functional redundancy inhabits the cold, oxic subseafloor aquifer.</title>
        <authorList>
            <person name="Tully B.J."/>
            <person name="Wheat C.G."/>
            <person name="Glazer B.T."/>
            <person name="Huber J.A."/>
        </authorList>
    </citation>
    <scope>NUCLEOTIDE SEQUENCE [LARGE SCALE GENOMIC DNA]</scope>
</reference>
<evidence type="ECO:0000313" key="4">
    <source>
        <dbReference type="Proteomes" id="UP000218775"/>
    </source>
</evidence>
<keyword evidence="2" id="KW-1133">Transmembrane helix</keyword>
<sequence length="371" mass="39074">MGTVSNNNNTVDPGDFATGMDEVIGSSSEARVQTLAKSINKESLQQAAPPLAGQVSPHAGPTTPTQAKTTRAFDDGVRKLTLGEKVGLAFAYIGAVLFFGIFVGSVMELHDMLLHDVKEAKAEVTSAAGESESNVPTTKTITVTDANETDVMSSFTSVEGLIDHVGDQLFNGADSVELQLRVQGDNLGDTTTVTVDDSATLDKLGNLGASGNIERQIFGAKVRSHVTYQGEVVRSSKSLPEPVQAFLASKAFNGAHGPMAVAVQIDGTAKEPTRSTQYQVKCDGQTFDGKQQPILTGGKNIEITESDTENGTAYVVKETMTYQAIFGKSIEGHGGDPIGPEFSHTTTIAISEDSLDHGYAITGIEQTISSK</sequence>
<dbReference type="Proteomes" id="UP000218775">
    <property type="component" value="Unassembled WGS sequence"/>
</dbReference>
<feature type="region of interest" description="Disordered" evidence="1">
    <location>
        <begin position="46"/>
        <end position="68"/>
    </location>
</feature>
<evidence type="ECO:0000256" key="2">
    <source>
        <dbReference type="SAM" id="Phobius"/>
    </source>
</evidence>
<feature type="transmembrane region" description="Helical" evidence="2">
    <location>
        <begin position="86"/>
        <end position="107"/>
    </location>
</feature>
<keyword evidence="2" id="KW-0472">Membrane</keyword>
<comment type="caution">
    <text evidence="3">The sequence shown here is derived from an EMBL/GenBank/DDBJ whole genome shotgun (WGS) entry which is preliminary data.</text>
</comment>
<protein>
    <submittedName>
        <fullName evidence="3">Uncharacterized protein</fullName>
    </submittedName>
</protein>
<evidence type="ECO:0000256" key="1">
    <source>
        <dbReference type="SAM" id="MobiDB-lite"/>
    </source>
</evidence>
<dbReference type="EMBL" id="NVUK01000009">
    <property type="protein sequence ID" value="PCI78035.1"/>
    <property type="molecule type" value="Genomic_DNA"/>
</dbReference>
<organism evidence="3 4">
    <name type="scientific">Aerophobetes bacterium</name>
    <dbReference type="NCBI Taxonomy" id="2030807"/>
    <lineage>
        <taxon>Bacteria</taxon>
        <taxon>Candidatus Aerophobota</taxon>
    </lineage>
</organism>